<evidence type="ECO:0000256" key="1">
    <source>
        <dbReference type="SAM" id="MobiDB-lite"/>
    </source>
</evidence>
<sequence length="295" mass="32640">MHDPRVGRFFAVDPLTKEYPHYTPYSFSGNKVISAIELEGLEESELFHRTSVDGAYGIFSDGFNSKFTQNAEFHFFSMTKSSSGAGASVAKAPIQLKVKLDITTAKEISYKQYSGWFKEALGELNYNGPKNLPKEIQSKADAIRNQKLWDYMKSDGGEIYKINNGKFNFIAANDDALKGAEVAVVEGKSILGKSLKFRVGELTGYGTKITPVLPKVFKVLAVAAEIYTAYEAAMEFADLLNALGNTKSDAAKEYWREARRSATTLGHYNTGITPVNQKQAEKDEIESATFQSTQN</sequence>
<feature type="compositionally biased region" description="Polar residues" evidence="1">
    <location>
        <begin position="266"/>
        <end position="278"/>
    </location>
</feature>
<reference evidence="2 3" key="1">
    <citation type="submission" date="2020-07" db="EMBL/GenBank/DDBJ databases">
        <authorList>
            <person name="Sun Q."/>
        </authorList>
    </citation>
    <scope>NUCLEOTIDE SEQUENCE [LARGE SCALE GENOMIC DNA]</scope>
    <source>
        <strain evidence="2 3">MAH-1</strain>
    </source>
</reference>
<feature type="region of interest" description="Disordered" evidence="1">
    <location>
        <begin position="266"/>
        <end position="295"/>
    </location>
</feature>
<organism evidence="2 3">
    <name type="scientific">Flavobacterium agri</name>
    <dbReference type="NCBI Taxonomy" id="2743471"/>
    <lineage>
        <taxon>Bacteria</taxon>
        <taxon>Pseudomonadati</taxon>
        <taxon>Bacteroidota</taxon>
        <taxon>Flavobacteriia</taxon>
        <taxon>Flavobacteriales</taxon>
        <taxon>Flavobacteriaceae</taxon>
        <taxon>Flavobacterium</taxon>
    </lineage>
</organism>
<evidence type="ECO:0008006" key="4">
    <source>
        <dbReference type="Google" id="ProtNLM"/>
    </source>
</evidence>
<comment type="caution">
    <text evidence="2">The sequence shown here is derived from an EMBL/GenBank/DDBJ whole genome shotgun (WGS) entry which is preliminary data.</text>
</comment>
<dbReference type="EMBL" id="JACBJI010000014">
    <property type="protein sequence ID" value="NYA72744.1"/>
    <property type="molecule type" value="Genomic_DNA"/>
</dbReference>
<name>A0A7Y8Y522_9FLAO</name>
<gene>
    <name evidence="2" type="ORF">HZF10_17585</name>
</gene>
<evidence type="ECO:0000313" key="3">
    <source>
        <dbReference type="Proteomes" id="UP000535020"/>
    </source>
</evidence>
<keyword evidence="3" id="KW-1185">Reference proteome</keyword>
<protein>
    <recommendedName>
        <fullName evidence="4">RHS repeat-associated core domain-containing protein</fullName>
    </recommendedName>
</protein>
<proteinExistence type="predicted"/>
<accession>A0A7Y8Y522</accession>
<dbReference type="Proteomes" id="UP000535020">
    <property type="component" value="Unassembled WGS sequence"/>
</dbReference>
<dbReference type="AlphaFoldDB" id="A0A7Y8Y522"/>
<evidence type="ECO:0000313" key="2">
    <source>
        <dbReference type="EMBL" id="NYA72744.1"/>
    </source>
</evidence>